<proteinExistence type="predicted"/>
<dbReference type="Proteomes" id="UP000790709">
    <property type="component" value="Unassembled WGS sequence"/>
</dbReference>
<evidence type="ECO:0000313" key="2">
    <source>
        <dbReference type="Proteomes" id="UP000790709"/>
    </source>
</evidence>
<dbReference type="EMBL" id="MU266369">
    <property type="protein sequence ID" value="KAH7927269.1"/>
    <property type="molecule type" value="Genomic_DNA"/>
</dbReference>
<reference evidence="1" key="1">
    <citation type="journal article" date="2021" name="New Phytol.">
        <title>Evolutionary innovations through gain and loss of genes in the ectomycorrhizal Boletales.</title>
        <authorList>
            <person name="Wu G."/>
            <person name="Miyauchi S."/>
            <person name="Morin E."/>
            <person name="Kuo A."/>
            <person name="Drula E."/>
            <person name="Varga T."/>
            <person name="Kohler A."/>
            <person name="Feng B."/>
            <person name="Cao Y."/>
            <person name="Lipzen A."/>
            <person name="Daum C."/>
            <person name="Hundley H."/>
            <person name="Pangilinan J."/>
            <person name="Johnson J."/>
            <person name="Barry K."/>
            <person name="LaButti K."/>
            <person name="Ng V."/>
            <person name="Ahrendt S."/>
            <person name="Min B."/>
            <person name="Choi I.G."/>
            <person name="Park H."/>
            <person name="Plett J.M."/>
            <person name="Magnuson J."/>
            <person name="Spatafora J.W."/>
            <person name="Nagy L.G."/>
            <person name="Henrissat B."/>
            <person name="Grigoriev I.V."/>
            <person name="Yang Z.L."/>
            <person name="Xu J."/>
            <person name="Martin F.M."/>
        </authorList>
    </citation>
    <scope>NUCLEOTIDE SEQUENCE</scope>
    <source>
        <strain evidence="1">KUC20120723A-06</strain>
    </source>
</reference>
<sequence length="775" mass="85683">MTPEPHKILLVDSYDSFTYNLASLCRRSIPGCAIYIIKNDQLPLPVLLPYLACFSAIIVGPGPGSPNVTEDIGLVRDLWKVSDQHLLPIFGVCLGLQSLAIESGARLRKLSVVKHGQVSRVKHTGTEIFKGVGDVDAVRYHSLHVELREHSNVEELACADDEGENGKVVMALKHKSRPFWAVQYHPESVLTGGGGIEVLINFWRLAQNWNKTQQRLIRMWDTEAHNLFGSPWPIIRPPPTSPCHNDRRLVSTTVLRLPNIPIPVICELFSVTDESSPFVLLDSAAQPGRYSIIGCLTAQSPQITHSIGDSFVHLKEGSSCSHIELQGHNIWSWLASFMNRRKASGGSPNSPFWGGLIGYLSYELGVQSLSVHPMPQADDPRHPDVNLVFVERSVVLDTTSGDVYIQSITEDDGEWIANTAAKLQTTAQEYSSSVTNDTPSSTKARPNTSTVTLPDRELYKSRINIAKEHLFSGDSYELCLTANTRITLNDPLAQKASRHHSPSWQRYKHLREVNPAPHAAYFRLHPTTLLASSPERFLSFSRPPNATYQLRPIKGTIRAGPGITRAFAENALRGSKKEVAENLMIVDLIRHDLHGVIGEDVEVKQFCGVEEYKTVWQLVSVIEGKPAEGAEDTDGRRANGALGWEVLRRSLPPGSMTGAPKKRSVEILQTLEDEERSLYSGVFGYWCVGGGGDWSVTIRSCFKYDGTYTCATHSASRQDVLPAVHKERTPEPEHWVIGAGGAITALSNADEEWEEMVVKLQSVLRVFGAAIPRGN</sequence>
<gene>
    <name evidence="1" type="ORF">BV22DRAFT_1085387</name>
</gene>
<organism evidence="1 2">
    <name type="scientific">Leucogyrophana mollusca</name>
    <dbReference type="NCBI Taxonomy" id="85980"/>
    <lineage>
        <taxon>Eukaryota</taxon>
        <taxon>Fungi</taxon>
        <taxon>Dikarya</taxon>
        <taxon>Basidiomycota</taxon>
        <taxon>Agaricomycotina</taxon>
        <taxon>Agaricomycetes</taxon>
        <taxon>Agaricomycetidae</taxon>
        <taxon>Boletales</taxon>
        <taxon>Boletales incertae sedis</taxon>
        <taxon>Leucogyrophana</taxon>
    </lineage>
</organism>
<keyword evidence="2" id="KW-1185">Reference proteome</keyword>
<comment type="caution">
    <text evidence="1">The sequence shown here is derived from an EMBL/GenBank/DDBJ whole genome shotgun (WGS) entry which is preliminary data.</text>
</comment>
<evidence type="ECO:0000313" key="1">
    <source>
        <dbReference type="EMBL" id="KAH7927269.1"/>
    </source>
</evidence>
<name>A0ACB8BNG7_9AGAM</name>
<protein>
    <submittedName>
        <fullName evidence="1">Para-aminobenzoate synthase</fullName>
    </submittedName>
</protein>
<accession>A0ACB8BNG7</accession>